<reference evidence="1" key="1">
    <citation type="submission" date="2021-06" db="EMBL/GenBank/DDBJ databases">
        <authorList>
            <person name="Kallberg Y."/>
            <person name="Tangrot J."/>
            <person name="Rosling A."/>
        </authorList>
    </citation>
    <scope>NUCLEOTIDE SEQUENCE</scope>
    <source>
        <strain evidence="1">MA461A</strain>
    </source>
</reference>
<evidence type="ECO:0000313" key="2">
    <source>
        <dbReference type="Proteomes" id="UP000789920"/>
    </source>
</evidence>
<protein>
    <submittedName>
        <fullName evidence="1">12265_t:CDS:1</fullName>
    </submittedName>
</protein>
<evidence type="ECO:0000313" key="1">
    <source>
        <dbReference type="EMBL" id="CAG8828726.1"/>
    </source>
</evidence>
<keyword evidence="2" id="KW-1185">Reference proteome</keyword>
<name>A0ACA9S5V9_9GLOM</name>
<organism evidence="1 2">
    <name type="scientific">Racocetra persica</name>
    <dbReference type="NCBI Taxonomy" id="160502"/>
    <lineage>
        <taxon>Eukaryota</taxon>
        <taxon>Fungi</taxon>
        <taxon>Fungi incertae sedis</taxon>
        <taxon>Mucoromycota</taxon>
        <taxon>Glomeromycotina</taxon>
        <taxon>Glomeromycetes</taxon>
        <taxon>Diversisporales</taxon>
        <taxon>Gigasporaceae</taxon>
        <taxon>Racocetra</taxon>
    </lineage>
</organism>
<gene>
    <name evidence="1" type="ORF">RPERSI_LOCUS27314</name>
</gene>
<feature type="non-terminal residue" evidence="1">
    <location>
        <position position="1"/>
    </location>
</feature>
<proteinExistence type="predicted"/>
<feature type="non-terminal residue" evidence="1">
    <location>
        <position position="154"/>
    </location>
</feature>
<sequence length="154" mass="17391">KIYTLKSASESILIIEINKYLNLIVSKTKLLQDTSKKNAIKECKFQYEKEINKKVKEVYEFIHNQIESKIDSNICDINDNIDLLIDETISLKKSAKKNVESLREKQKKLKKMLVIKQILGVLKIADQTISFVGGSFGVVGEVIKGGVNIAESFA</sequence>
<dbReference type="Proteomes" id="UP000789920">
    <property type="component" value="Unassembled WGS sequence"/>
</dbReference>
<dbReference type="EMBL" id="CAJVQC010095971">
    <property type="protein sequence ID" value="CAG8828726.1"/>
    <property type="molecule type" value="Genomic_DNA"/>
</dbReference>
<comment type="caution">
    <text evidence="1">The sequence shown here is derived from an EMBL/GenBank/DDBJ whole genome shotgun (WGS) entry which is preliminary data.</text>
</comment>
<accession>A0ACA9S5V9</accession>